<protein>
    <submittedName>
        <fullName evidence="9">Cytochrome P450 302B1</fullName>
    </submittedName>
</protein>
<dbReference type="PANTHER" id="PTHR24279">
    <property type="entry name" value="CYTOCHROME P450"/>
    <property type="match status" value="1"/>
</dbReference>
<keyword evidence="5" id="KW-0560">Oxidoreductase</keyword>
<dbReference type="SUPFAM" id="SSF48264">
    <property type="entry name" value="Cytochrome P450"/>
    <property type="match status" value="1"/>
</dbReference>
<dbReference type="Pfam" id="PF00067">
    <property type="entry name" value="p450"/>
    <property type="match status" value="1"/>
</dbReference>
<reference evidence="9" key="1">
    <citation type="journal article" date="2017" name="FEBS Open Bio">
        <title>A novel cytochrome P450, CYP3201B1, is involved in (R)-mandelonitrile biosynthesis in a cyanogenic millipede.</title>
        <authorList>
            <person name="Yamaguchi T."/>
            <person name="Kuwahara Y."/>
            <person name="Asano Y."/>
        </authorList>
    </citation>
    <scope>NUCLEOTIDE SEQUENCE</scope>
</reference>
<evidence type="ECO:0000256" key="5">
    <source>
        <dbReference type="ARBA" id="ARBA00023002"/>
    </source>
</evidence>
<comment type="similarity">
    <text evidence="2">Belongs to the cytochrome P450 family.</text>
</comment>
<dbReference type="EMBL" id="LC125358">
    <property type="protein sequence ID" value="BAV93908.1"/>
    <property type="molecule type" value="mRNA"/>
</dbReference>
<proteinExistence type="evidence at transcript level"/>
<sequence>MLRRAPGPRILPYIGCAWTYFPIIGHGDDPERLHEVYQRKYEKYGPVVYEVFGKKRVLSVYDPSDIRKVLTSTRKHGCARRYSHDILKEFRRSRPDLFSSVGLIPSQDEEWFNLRKTFGDIFLYSEVKKYYPAIHNVAEEFVNYLGLLAKRSGHNEVKDVIEKLHHWALENICKILLGIRLDQFSFRRKDICDEIISTGLEFVIALKKAEVTSSWNYYENKVSRQVKKCDLFFYNYIKNHVHEIESEVSNYRQGKSEEPCLLAKYLRMPGVDVRDAITTASDILVAGHLSTAFAAAAVLYNLGQNLDKQDVLYEILCDHVQKLDDPLTYATVHKKVPYLDDCYREALRLNPVTIGIGRALVTDEMYDGILYKAGTNIITQNQVASRLPAYIDSPMSFRPERWNGTQCPVQSQSISYFLSLPFGVQPRICLGKSLTEIQTLTLIAMIVRRYRIITTSPDNLTVKTLLLNVPDQSIDIQFIPRKD</sequence>
<evidence type="ECO:0000256" key="2">
    <source>
        <dbReference type="ARBA" id="ARBA00010617"/>
    </source>
</evidence>
<accession>A0A1J1E1J6</accession>
<keyword evidence="3 8" id="KW-0349">Heme</keyword>
<dbReference type="GO" id="GO:0016705">
    <property type="term" value="F:oxidoreductase activity, acting on paired donors, with incorporation or reduction of molecular oxygen"/>
    <property type="evidence" value="ECO:0007669"/>
    <property type="project" value="InterPro"/>
</dbReference>
<keyword evidence="7" id="KW-0503">Monooxygenase</keyword>
<keyword evidence="6 8" id="KW-0408">Iron</keyword>
<evidence type="ECO:0000256" key="6">
    <source>
        <dbReference type="ARBA" id="ARBA00023004"/>
    </source>
</evidence>
<dbReference type="GO" id="GO:0004497">
    <property type="term" value="F:monooxygenase activity"/>
    <property type="evidence" value="ECO:0007669"/>
    <property type="project" value="UniProtKB-KW"/>
</dbReference>
<keyword evidence="4 8" id="KW-0479">Metal-binding</keyword>
<evidence type="ECO:0000256" key="7">
    <source>
        <dbReference type="ARBA" id="ARBA00023033"/>
    </source>
</evidence>
<dbReference type="InterPro" id="IPR050479">
    <property type="entry name" value="CYP11_CYP27_families"/>
</dbReference>
<dbReference type="InterPro" id="IPR002401">
    <property type="entry name" value="Cyt_P450_E_grp-I"/>
</dbReference>
<dbReference type="PANTHER" id="PTHR24279:SF120">
    <property type="entry name" value="CYTOCHROME P450"/>
    <property type="match status" value="1"/>
</dbReference>
<dbReference type="PRINTS" id="PR00463">
    <property type="entry name" value="EP450I"/>
</dbReference>
<dbReference type="InterPro" id="IPR001128">
    <property type="entry name" value="Cyt_P450"/>
</dbReference>
<dbReference type="Gene3D" id="1.10.630.10">
    <property type="entry name" value="Cytochrome P450"/>
    <property type="match status" value="1"/>
</dbReference>
<dbReference type="GO" id="GO:0005506">
    <property type="term" value="F:iron ion binding"/>
    <property type="evidence" value="ECO:0007669"/>
    <property type="project" value="InterPro"/>
</dbReference>
<evidence type="ECO:0000256" key="4">
    <source>
        <dbReference type="ARBA" id="ARBA00022723"/>
    </source>
</evidence>
<evidence type="ECO:0000313" key="9">
    <source>
        <dbReference type="EMBL" id="BAV93908.1"/>
    </source>
</evidence>
<dbReference type="GO" id="GO:0020037">
    <property type="term" value="F:heme binding"/>
    <property type="evidence" value="ECO:0007669"/>
    <property type="project" value="InterPro"/>
</dbReference>
<feature type="binding site" description="axial binding residue" evidence="8">
    <location>
        <position position="429"/>
    </location>
    <ligand>
        <name>heme</name>
        <dbReference type="ChEBI" id="CHEBI:30413"/>
    </ligand>
    <ligandPart>
        <name>Fe</name>
        <dbReference type="ChEBI" id="CHEBI:18248"/>
    </ligandPart>
</feature>
<name>A0A1J1E1J6_9MYRI</name>
<dbReference type="InterPro" id="IPR036396">
    <property type="entry name" value="Cyt_P450_sf"/>
</dbReference>
<evidence type="ECO:0000256" key="3">
    <source>
        <dbReference type="ARBA" id="ARBA00022617"/>
    </source>
</evidence>
<gene>
    <name evidence="9" type="primary">cyp302b1</name>
</gene>
<comment type="cofactor">
    <cofactor evidence="1 8">
        <name>heme</name>
        <dbReference type="ChEBI" id="CHEBI:30413"/>
    </cofactor>
</comment>
<organism evidence="9">
    <name type="scientific">Chamberlinius hualienensis</name>
    <dbReference type="NCBI Taxonomy" id="1551368"/>
    <lineage>
        <taxon>Eukaryota</taxon>
        <taxon>Metazoa</taxon>
        <taxon>Ecdysozoa</taxon>
        <taxon>Arthropoda</taxon>
        <taxon>Myriapoda</taxon>
        <taxon>Diplopoda</taxon>
        <taxon>Helminthomorpha</taxon>
        <taxon>Polydesmida</taxon>
        <taxon>Paradoxosomatidae</taxon>
        <taxon>Chamberlinius</taxon>
    </lineage>
</organism>
<dbReference type="AlphaFoldDB" id="A0A1J1E1J6"/>
<evidence type="ECO:0000256" key="8">
    <source>
        <dbReference type="PIRSR" id="PIRSR602401-1"/>
    </source>
</evidence>
<evidence type="ECO:0000256" key="1">
    <source>
        <dbReference type="ARBA" id="ARBA00001971"/>
    </source>
</evidence>